<dbReference type="Proteomes" id="UP000831701">
    <property type="component" value="Chromosome 14"/>
</dbReference>
<comment type="caution">
    <text evidence="1">The sequence shown here is derived from an EMBL/GenBank/DDBJ whole genome shotgun (WGS) entry which is preliminary data.</text>
</comment>
<reference evidence="1" key="1">
    <citation type="submission" date="2022-04" db="EMBL/GenBank/DDBJ databases">
        <title>Jade perch genome.</title>
        <authorList>
            <person name="Chao B."/>
        </authorList>
    </citation>
    <scope>NUCLEOTIDE SEQUENCE</scope>
    <source>
        <strain evidence="1">CB-2022</strain>
    </source>
</reference>
<evidence type="ECO:0000313" key="2">
    <source>
        <dbReference type="Proteomes" id="UP000831701"/>
    </source>
</evidence>
<accession>A0ACB8W757</accession>
<sequence length="483" mass="53708">MSVCDIKVHPTDPTRLELIIPGEQHFYVRAVNAAERQRWLVALGSSKAGTLDSHKHKGPDCLKTKMSELRLYCDLLVQQVQTIQSQHTTDTEAMPTSEASLLSATCATFIRTLEECMTLANQSLTPDLRPPERMKRSISHPGTYSFDRSGVLKEYLSGGQRSTQSRNRTCSDSSVYDTERVLPGLNGDSSSIPEERGGGASPKTTPTDTDTDLVSLPFGVQICSLNFSACLAAPPATITRGAPCFGVEATASRAPRPRTPDRRWTVSQRRSRAPAAAAPSHRPQKHLRASVEMLLSPNRQEKMVTHERRRERHQKIMSEKQGVTERAPLVKSSVVSTLHLQVLSKKHDDDDDNNAAFCIVKQHLSEREGSENRGGPINNLLPPQMGLPWQQQISQRHHLSYRHQQHQPPRFPPLSAQGQRLPPPLHTLPVFHPPLLLYTPPPQAPNAPQTPLHALTAQPCWCCYSGLPPSPYWSHYGNGQFPR</sequence>
<organism evidence="1 2">
    <name type="scientific">Scortum barcoo</name>
    <name type="common">barcoo grunter</name>
    <dbReference type="NCBI Taxonomy" id="214431"/>
    <lineage>
        <taxon>Eukaryota</taxon>
        <taxon>Metazoa</taxon>
        <taxon>Chordata</taxon>
        <taxon>Craniata</taxon>
        <taxon>Vertebrata</taxon>
        <taxon>Euteleostomi</taxon>
        <taxon>Actinopterygii</taxon>
        <taxon>Neopterygii</taxon>
        <taxon>Teleostei</taxon>
        <taxon>Neoteleostei</taxon>
        <taxon>Acanthomorphata</taxon>
        <taxon>Eupercaria</taxon>
        <taxon>Centrarchiformes</taxon>
        <taxon>Terapontoidei</taxon>
        <taxon>Terapontidae</taxon>
        <taxon>Scortum</taxon>
    </lineage>
</organism>
<dbReference type="EMBL" id="CM041544">
    <property type="protein sequence ID" value="KAI3363465.1"/>
    <property type="molecule type" value="Genomic_DNA"/>
</dbReference>
<name>A0ACB8W757_9TELE</name>
<gene>
    <name evidence="1" type="ORF">L3Q82_012078</name>
</gene>
<proteinExistence type="predicted"/>
<protein>
    <submittedName>
        <fullName evidence="1">Uncharacterized protein</fullName>
    </submittedName>
</protein>
<evidence type="ECO:0000313" key="1">
    <source>
        <dbReference type="EMBL" id="KAI3363465.1"/>
    </source>
</evidence>
<keyword evidence="2" id="KW-1185">Reference proteome</keyword>